<protein>
    <submittedName>
        <fullName evidence="2">Very-short-patch-repair endonuclease</fullName>
    </submittedName>
</protein>
<sequence length="342" mass="38311">MSIFHSVEGWINTQGLGELVSGKYWFLPNDGTERSAHLASLQAFHHPRRIQFNVIAAARAVAMALERPGYVIIGLSALMVFGLGFFGDACDTTLAGPVRLTKLGMARSPTVFRRYASETWTVFYDRRPVAISAPAVAVVDTLKHLRSGFHQWPTPAWFADAVLFRAISLIDATRRHLGIHPHDILDAARGKVDRKWLLKALRLSSELADSPKETEVRMLLKILLTEPRLASQEFWDSLAIPSKFWAAVRALKLQVSEQVPVFKGERLITVLDLALVELKIAIMYDGEHHLARKQRDRDARIYLELEAQGWIVLRLSANTLADLPEYLAVALRARVGGLPELP</sequence>
<evidence type="ECO:0000313" key="2">
    <source>
        <dbReference type="EMBL" id="MBG6122959.1"/>
    </source>
</evidence>
<dbReference type="Proteomes" id="UP000658613">
    <property type="component" value="Unassembled WGS sequence"/>
</dbReference>
<dbReference type="InterPro" id="IPR007569">
    <property type="entry name" value="DUF559"/>
</dbReference>
<evidence type="ECO:0000313" key="3">
    <source>
        <dbReference type="Proteomes" id="UP000658613"/>
    </source>
</evidence>
<dbReference type="EMBL" id="JADOUE010000001">
    <property type="protein sequence ID" value="MBG6122959.1"/>
    <property type="molecule type" value="Genomic_DNA"/>
</dbReference>
<dbReference type="AlphaFoldDB" id="A0A931E1F0"/>
<dbReference type="RefSeq" id="WP_196825265.1">
    <property type="nucleotide sequence ID" value="NZ_CP046980.1"/>
</dbReference>
<gene>
    <name evidence="2" type="ORF">IW254_001928</name>
</gene>
<accession>A0A931E1F0</accession>
<keyword evidence="3" id="KW-1185">Reference proteome</keyword>
<name>A0A931E1F0_9CORY</name>
<comment type="caution">
    <text evidence="2">The sequence shown here is derived from an EMBL/GenBank/DDBJ whole genome shotgun (WGS) entry which is preliminary data.</text>
</comment>
<keyword evidence="2" id="KW-0540">Nuclease</keyword>
<dbReference type="Pfam" id="PF04480">
    <property type="entry name" value="DUF559"/>
    <property type="match status" value="1"/>
</dbReference>
<organism evidence="2 3">
    <name type="scientific">Corynebacterium aquatimens</name>
    <dbReference type="NCBI Taxonomy" id="1190508"/>
    <lineage>
        <taxon>Bacteria</taxon>
        <taxon>Bacillati</taxon>
        <taxon>Actinomycetota</taxon>
        <taxon>Actinomycetes</taxon>
        <taxon>Mycobacteriales</taxon>
        <taxon>Corynebacteriaceae</taxon>
        <taxon>Corynebacterium</taxon>
    </lineage>
</organism>
<dbReference type="GO" id="GO:0004519">
    <property type="term" value="F:endonuclease activity"/>
    <property type="evidence" value="ECO:0007669"/>
    <property type="project" value="UniProtKB-KW"/>
</dbReference>
<keyword evidence="2" id="KW-0255">Endonuclease</keyword>
<keyword evidence="2" id="KW-0378">Hydrolase</keyword>
<evidence type="ECO:0000259" key="1">
    <source>
        <dbReference type="Pfam" id="PF04480"/>
    </source>
</evidence>
<proteinExistence type="predicted"/>
<feature type="domain" description="DUF559" evidence="1">
    <location>
        <begin position="244"/>
        <end position="321"/>
    </location>
</feature>
<dbReference type="Gene3D" id="3.40.960.10">
    <property type="entry name" value="VSR Endonuclease"/>
    <property type="match status" value="1"/>
</dbReference>
<reference evidence="2" key="1">
    <citation type="submission" date="2020-11" db="EMBL/GenBank/DDBJ databases">
        <title>Sequencing the genomes of 1000 actinobacteria strains.</title>
        <authorList>
            <person name="Klenk H.-P."/>
        </authorList>
    </citation>
    <scope>NUCLEOTIDE SEQUENCE</scope>
    <source>
        <strain evidence="2">DSM 45632</strain>
    </source>
</reference>